<dbReference type="Pfam" id="PF07690">
    <property type="entry name" value="MFS_1"/>
    <property type="match status" value="1"/>
</dbReference>
<dbReference type="PROSITE" id="PS00216">
    <property type="entry name" value="SUGAR_TRANSPORT_1"/>
    <property type="match status" value="1"/>
</dbReference>
<feature type="transmembrane region" description="Helical" evidence="5">
    <location>
        <begin position="252"/>
        <end position="272"/>
    </location>
</feature>
<dbReference type="Pfam" id="PF00083">
    <property type="entry name" value="Sugar_tr"/>
    <property type="match status" value="1"/>
</dbReference>
<dbReference type="Gene3D" id="1.20.1250.20">
    <property type="entry name" value="MFS general substrate transporter like domains"/>
    <property type="match status" value="2"/>
</dbReference>
<dbReference type="PANTHER" id="PTHR23528">
    <property type="match status" value="1"/>
</dbReference>
<evidence type="ECO:0000256" key="4">
    <source>
        <dbReference type="ARBA" id="ARBA00023136"/>
    </source>
</evidence>
<evidence type="ECO:0000256" key="3">
    <source>
        <dbReference type="ARBA" id="ARBA00022989"/>
    </source>
</evidence>
<dbReference type="InterPro" id="IPR005828">
    <property type="entry name" value="MFS_sugar_transport-like"/>
</dbReference>
<keyword evidence="8" id="KW-1185">Reference proteome</keyword>
<comment type="caution">
    <text evidence="7">The sequence shown here is derived from an EMBL/GenBank/DDBJ whole genome shotgun (WGS) entry which is preliminary data.</text>
</comment>
<reference evidence="8" key="1">
    <citation type="journal article" date="2019" name="Int. J. Syst. Evol. Microbiol.">
        <title>The Global Catalogue of Microorganisms (GCM) 10K type strain sequencing project: providing services to taxonomists for standard genome sequencing and annotation.</title>
        <authorList>
            <consortium name="The Broad Institute Genomics Platform"/>
            <consortium name="The Broad Institute Genome Sequencing Center for Infectious Disease"/>
            <person name="Wu L."/>
            <person name="Ma J."/>
        </authorList>
    </citation>
    <scope>NUCLEOTIDE SEQUENCE [LARGE SCALE GENOMIC DNA]</scope>
    <source>
        <strain evidence="8">CGMCC 1.15480</strain>
    </source>
</reference>
<evidence type="ECO:0000313" key="8">
    <source>
        <dbReference type="Proteomes" id="UP000597761"/>
    </source>
</evidence>
<sequence length="430" mass="44372">MSSSTPSVGGASGGHAVVDGTGPAALAEPVEGVRPRWVVSVTLATLGVNAVLFACIKIYLALQAERFDAAEKEAVLALVTGVGAAVSLVANPVFGALSDRTVSRFGRRVPWVVIGAAVAVAGLLVLAISPGIGVMVVGWSLVQAGCNAMTAALTAAVPDRVPRRQRGRVGGWIALGTTTGILLGMIIANVARELLPGYLLCAAVLVALAVPYLRASRDVPLRRDERPSLGAREALTGFWISPRRYPDFGWAWITRFLVFLGNSMFTLYLLYFLQDAVHHPDPTFGVLVLTGCYAAAVLVTAVIAGPASDRMGRRKPFVIGASLVIAAASLIAAFSPTFPGALVAAIVLGIGFGAYLAVDFALLTEVLPAAANRGKDMGVINIAASLPQVLAPVIAWPLVTSGGGFVALFCCAALAGLLGGVFVAPIRSVR</sequence>
<dbReference type="InterPro" id="IPR020846">
    <property type="entry name" value="MFS_dom"/>
</dbReference>
<dbReference type="InterPro" id="IPR005829">
    <property type="entry name" value="Sugar_transporter_CS"/>
</dbReference>
<keyword evidence="4 5" id="KW-0472">Membrane</keyword>
<dbReference type="InterPro" id="IPR036259">
    <property type="entry name" value="MFS_trans_sf"/>
</dbReference>
<gene>
    <name evidence="7" type="ORF">GCM10011512_03640</name>
</gene>
<name>A0ABQ1NLN6_9MICC</name>
<evidence type="ECO:0000313" key="7">
    <source>
        <dbReference type="EMBL" id="GGC80219.1"/>
    </source>
</evidence>
<dbReference type="RefSeq" id="WP_188665431.1">
    <property type="nucleotide sequence ID" value="NZ_BMJI01000001.1"/>
</dbReference>
<accession>A0ABQ1NLN6</accession>
<evidence type="ECO:0000256" key="1">
    <source>
        <dbReference type="ARBA" id="ARBA00004651"/>
    </source>
</evidence>
<feature type="transmembrane region" description="Helical" evidence="5">
    <location>
        <begin position="284"/>
        <end position="305"/>
    </location>
</feature>
<proteinExistence type="predicted"/>
<evidence type="ECO:0000256" key="2">
    <source>
        <dbReference type="ARBA" id="ARBA00022692"/>
    </source>
</evidence>
<feature type="transmembrane region" description="Helical" evidence="5">
    <location>
        <begin position="194"/>
        <end position="213"/>
    </location>
</feature>
<dbReference type="PANTHER" id="PTHR23528:SF1">
    <property type="entry name" value="MAJOR FACILITATOR SUPERFAMILY (MFS) PROFILE DOMAIN-CONTAINING PROTEIN"/>
    <property type="match status" value="1"/>
</dbReference>
<feature type="domain" description="Major facilitator superfamily (MFS) profile" evidence="6">
    <location>
        <begin position="247"/>
        <end position="430"/>
    </location>
</feature>
<feature type="transmembrane region" description="Helical" evidence="5">
    <location>
        <begin position="109"/>
        <end position="128"/>
    </location>
</feature>
<feature type="transmembrane region" description="Helical" evidence="5">
    <location>
        <begin position="74"/>
        <end position="97"/>
    </location>
</feature>
<dbReference type="InterPro" id="IPR011701">
    <property type="entry name" value="MFS"/>
</dbReference>
<keyword evidence="3 5" id="KW-1133">Transmembrane helix</keyword>
<feature type="transmembrane region" description="Helical" evidence="5">
    <location>
        <begin position="37"/>
        <end position="62"/>
    </location>
</feature>
<dbReference type="EMBL" id="BMJI01000001">
    <property type="protein sequence ID" value="GGC80219.1"/>
    <property type="molecule type" value="Genomic_DNA"/>
</dbReference>
<comment type="subcellular location">
    <subcellularLocation>
        <location evidence="1">Cell membrane</location>
        <topology evidence="1">Multi-pass membrane protein</topology>
    </subcellularLocation>
</comment>
<dbReference type="SUPFAM" id="SSF103473">
    <property type="entry name" value="MFS general substrate transporter"/>
    <property type="match status" value="1"/>
</dbReference>
<organism evidence="7 8">
    <name type="scientific">Tersicoccus solisilvae</name>
    <dbReference type="NCBI Taxonomy" id="1882339"/>
    <lineage>
        <taxon>Bacteria</taxon>
        <taxon>Bacillati</taxon>
        <taxon>Actinomycetota</taxon>
        <taxon>Actinomycetes</taxon>
        <taxon>Micrococcales</taxon>
        <taxon>Micrococcaceae</taxon>
        <taxon>Tersicoccus</taxon>
    </lineage>
</organism>
<feature type="transmembrane region" description="Helical" evidence="5">
    <location>
        <begin position="169"/>
        <end position="188"/>
    </location>
</feature>
<feature type="transmembrane region" description="Helical" evidence="5">
    <location>
        <begin position="405"/>
        <end position="426"/>
    </location>
</feature>
<evidence type="ECO:0000256" key="5">
    <source>
        <dbReference type="SAM" id="Phobius"/>
    </source>
</evidence>
<feature type="transmembrane region" description="Helical" evidence="5">
    <location>
        <begin position="317"/>
        <end position="335"/>
    </location>
</feature>
<feature type="transmembrane region" description="Helical" evidence="5">
    <location>
        <begin position="341"/>
        <end position="367"/>
    </location>
</feature>
<evidence type="ECO:0000259" key="6">
    <source>
        <dbReference type="PROSITE" id="PS50850"/>
    </source>
</evidence>
<dbReference type="Proteomes" id="UP000597761">
    <property type="component" value="Unassembled WGS sequence"/>
</dbReference>
<protein>
    <submittedName>
        <fullName evidence="7">MFS transporter</fullName>
    </submittedName>
</protein>
<keyword evidence="2 5" id="KW-0812">Transmembrane</keyword>
<feature type="transmembrane region" description="Helical" evidence="5">
    <location>
        <begin position="379"/>
        <end position="399"/>
    </location>
</feature>
<dbReference type="PROSITE" id="PS50850">
    <property type="entry name" value="MFS"/>
    <property type="match status" value="1"/>
</dbReference>